<comment type="miscellaneous">
    <text evidence="33">HIV-1 lineages are divided in three main groups, M (for Major), O (for Outlier), and N (for New, or Non-M, Non-O). The vast majority of strains found worldwide belong to the group M. Group O seems to be endemic to and largely confined to Cameroon and neighboring countries in West Central Africa, where these viruses represent a small minority of HIV-1 strains. The group N is represented by a limited number of isolates from Cameroonian persons. The group M is further subdivided in 9 clades or subtypes (A to D, F to H, J and K).</text>
</comment>
<evidence type="ECO:0000256" key="9">
    <source>
        <dbReference type="ARBA" id="ARBA00022511"/>
    </source>
</evidence>
<comment type="PTM">
    <text evidence="33">Palmitoylation of the transmembrane protein and of Env polyprotein (prior to its proteolytic cleavage) is essential for their association with host cell membrane lipid rafts. Palmitoylation is therefore required for envelope trafficking to classical lipid rafts, but not for viral replication.</text>
</comment>
<comment type="PTM">
    <text evidence="33">Highly glycosylated by host. The high number of glycan on the protein is reffered to as 'glycan shield' because it contributes to hide protein sequence from adaptive immune system.</text>
</comment>
<dbReference type="InterPro" id="IPR000777">
    <property type="entry name" value="HIV1_Gp120"/>
</dbReference>
<feature type="region of interest" description="Fusion peptide" evidence="33">
    <location>
        <begin position="496"/>
        <end position="516"/>
    </location>
</feature>
<evidence type="ECO:0000256" key="6">
    <source>
        <dbReference type="ARBA" id="ARBA00004650"/>
    </source>
</evidence>
<feature type="chain" id="PRO_5023399867" description="Transmembrane protein gp41" evidence="33">
    <location>
        <begin position="496"/>
        <end position="847"/>
    </location>
</feature>
<name>F5B035_HV1</name>
<reference evidence="37" key="2">
    <citation type="journal article" date="2011" name="J. Virol.">
        <title>Origin and evolution of HIV-1 in breast milk determined by single-genome amplification and sequencing.</title>
        <authorList>
            <consortium name="Center for HIV/AIDS Vaccine Immunology A0167854"/>
            <person name="Salazar-Gonzalez J.F."/>
            <person name="Salazar M.G."/>
            <person name="Learn G.H."/>
            <person name="Fouda G.G."/>
            <person name="Kang H.H."/>
            <person name="Mahlokozera T."/>
            <person name="Wilks A.B."/>
            <person name="Lovingood R.V."/>
            <person name="Stacey A."/>
            <person name="Kalilani L."/>
            <person name="Meshnick S.R."/>
            <person name="Borrow P."/>
            <person name="Montefiori D.C."/>
            <person name="Denny T.N."/>
            <person name="Letvin N.L."/>
            <person name="Shaw G.M."/>
            <person name="Hahn B.H."/>
            <person name="Permar S.R."/>
        </authorList>
    </citation>
    <scope>NUCLEOTIDE SEQUENCE</scope>
    <source>
        <strain evidence="37">3009_B3</strain>
    </source>
</reference>
<feature type="short sequence motif" description="YXXL motif; contains endocytosis signal" evidence="33">
    <location>
        <begin position="696"/>
        <end position="699"/>
    </location>
</feature>
<keyword evidence="22 33" id="KW-1133">Transmembrane helix</keyword>
<dbReference type="GO" id="GO:0039654">
    <property type="term" value="P:fusion of virus membrane with host endosome membrane"/>
    <property type="evidence" value="ECO:0007669"/>
    <property type="project" value="UniProtKB-UniRule"/>
</dbReference>
<dbReference type="GO" id="GO:0016020">
    <property type="term" value="C:membrane"/>
    <property type="evidence" value="ECO:0007669"/>
    <property type="project" value="UniProtKB-UniRule"/>
</dbReference>
<keyword evidence="15 33" id="KW-0053">Apoptosis</keyword>
<feature type="coiled-coil region" evidence="33">
    <location>
        <begin position="617"/>
        <end position="651"/>
    </location>
</feature>
<keyword evidence="17 33" id="KW-1161">Viral attachment to host cell</keyword>
<evidence type="ECO:0000256" key="22">
    <source>
        <dbReference type="ARBA" id="ARBA00022989"/>
    </source>
</evidence>
<keyword evidence="21 33" id="KW-1164">Virus endocytosis by host</keyword>
<comment type="domain">
    <text evidence="33 34">The 17 amino acids long immunosuppressive region is present in many retroviral envelope proteins. Synthetic peptides derived from this relatively conserved sequence inhibit immune function in vitro and in vivo.</text>
</comment>
<dbReference type="FunFam" id="2.170.40.20:FF:000003">
    <property type="entry name" value="Envelope glycoprotein gp160"/>
    <property type="match status" value="1"/>
</dbReference>
<evidence type="ECO:0000256" key="23">
    <source>
        <dbReference type="ARBA" id="ARBA00023046"/>
    </source>
</evidence>
<keyword evidence="18 33" id="KW-0946">Virion</keyword>
<evidence type="ECO:0000256" key="8">
    <source>
        <dbReference type="ARBA" id="ARBA00022510"/>
    </source>
</evidence>
<keyword evidence="7 33" id="KW-1168">Fusion of virus membrane with host membrane</keyword>
<keyword evidence="29 33" id="KW-0899">Viral immunoevasion</keyword>
<keyword evidence="10 33" id="KW-1165">Clathrin-mediated endocytosis of virus by host</keyword>
<comment type="domain">
    <text evidence="33">The YXXL motif is involved in determining the exact site of viral release at the surface of infected mononuclear cells and promotes endocytosis. YXXL and di-leucine endocytosis motifs interact directly or indirectly with the clathrin adapter complexes, opperate independently, and their activities are not additive.</text>
</comment>
<dbReference type="GO" id="GO:0075512">
    <property type="term" value="P:clathrin-dependent endocytosis of virus by host cell"/>
    <property type="evidence" value="ECO:0007669"/>
    <property type="project" value="UniProtKB-UniRule"/>
</dbReference>
<feature type="disulfide bond" evidence="33">
    <location>
        <begin position="53"/>
        <end position="73"/>
    </location>
</feature>
<keyword evidence="12 33" id="KW-1162">Viral penetration into host cytoplasm</keyword>
<feature type="transmembrane region" description="Helical" evidence="34">
    <location>
        <begin position="496"/>
        <end position="519"/>
    </location>
</feature>
<keyword evidence="24 33" id="KW-0175">Coiled coil</keyword>
<keyword evidence="28 33" id="KW-0325">Glycoprotein</keyword>
<evidence type="ECO:0000256" key="28">
    <source>
        <dbReference type="ARBA" id="ARBA00023180"/>
    </source>
</evidence>
<evidence type="ECO:0000256" key="17">
    <source>
        <dbReference type="ARBA" id="ARBA00022804"/>
    </source>
</evidence>
<evidence type="ECO:0000256" key="2">
    <source>
        <dbReference type="ARBA" id="ARBA00004433"/>
    </source>
</evidence>
<keyword evidence="9 33" id="KW-1032">Host cell membrane</keyword>
<evidence type="ECO:0000256" key="12">
    <source>
        <dbReference type="ARBA" id="ARBA00022595"/>
    </source>
</evidence>
<organismHost>
    <name type="scientific">Homo sapiens</name>
    <name type="common">Human</name>
    <dbReference type="NCBI Taxonomy" id="9606"/>
</organismHost>
<keyword evidence="30 33" id="KW-0449">Lipoprotein</keyword>
<comment type="similarity">
    <text evidence="33">Belongs to the HIV-1 env protein family.</text>
</comment>
<keyword evidence="8 33" id="KW-1170">Fusion of virus membrane with host endosomal membrane</keyword>
<dbReference type="GO" id="GO:0019062">
    <property type="term" value="P:virion attachment to host cell"/>
    <property type="evidence" value="ECO:0007669"/>
    <property type="project" value="UniProtKB-UniRule"/>
</dbReference>
<evidence type="ECO:0000256" key="21">
    <source>
        <dbReference type="ARBA" id="ARBA00022890"/>
    </source>
</evidence>
<dbReference type="InterPro" id="IPR036377">
    <property type="entry name" value="Gp120_core_sf"/>
</dbReference>
<dbReference type="Gene3D" id="1.10.287.210">
    <property type="match status" value="1"/>
</dbReference>
<feature type="chain" id="PRO_5023399868" description="Envelope glycoprotein gp160" evidence="33">
    <location>
        <begin position="32"/>
        <end position="847"/>
    </location>
</feature>
<evidence type="ECO:0000256" key="5">
    <source>
        <dbReference type="ARBA" id="ARBA00004578"/>
    </source>
</evidence>
<dbReference type="SUPFAM" id="SSF58069">
    <property type="entry name" value="Virus ectodomain"/>
    <property type="match status" value="1"/>
</dbReference>
<evidence type="ECO:0000256" key="4">
    <source>
        <dbReference type="ARBA" id="ARBA00004563"/>
    </source>
</evidence>
<comment type="function">
    <text evidence="33">Transmembrane protein gp41: Acts as a class I viral fusion protein. Under the current model, the protein has at least 3 conformational states: pre-fusion native state, pre-hairpin intermediate state, and post-fusion hairpin state. During fusion of viral and target intracellular membranes, the coiled coil regions (heptad repeats) assume a trimer-of-hairpins structure, positioning the fusion peptide in close proximity to the C-terminal region of the ectodomain. The formation of this structure appears to drive apposition and subsequent fusion of viral and target cell membranes. Complete fusion occurs in host cell endosomes and is dynamin-dependent, however some lipid transfer might occur at the plasma membrane. The virus undergoes clathrin-dependent internalization long before endosomal fusion, thus minimizing the surface exposure of conserved viral epitopes during fusion and reducing the efficacy of inhibitors targeting these epitopes. Membranes fusion leads to delivery of the nucleocapsid into the cytoplasm.</text>
</comment>
<comment type="function">
    <text evidence="33">Surface protein gp120: Attaches the virus to the host lymphoid cell by binding to the primary receptor CD4. This interaction induces a structural rearrangement creating a high affinity binding site for a chemokine coreceptor like CXCR4 and/or CCR5. Acts as a ligand for CD209/DC-SIGN and CLEC4M/DC-SIGNR, which are respectively found on dendritic cells (DCs), and on endothelial cells of liver sinusoids and lymph node sinuses. These interactions allow capture of viral particles at mucosal surfaces by these cells and subsequent transmission to permissive cells. HIV subverts the migration properties of dendritic cells to gain access to CD4+ T-cells in lymph nodes. Virus transmission to permissive T-cells occurs either in trans (without DCs infection, through viral capture and transmission), or in cis (following DCs productive infection, through the usual CD4-gp120 interaction), thereby inducing a robust infection. In trans infection, bound virions remain infectious over days and it is proposed that they are not degraded, but protected in non-lysosomal acidic organelles within the DCs close to the cell membrane thus contributing to the viral infectious potential during DCs' migration from the periphery to the lymphoid tissues. On arrival at lymphoid tissues, intact virions recycle back to DCs' cell surface allowing virus transmission to CD4+ T-cells.</text>
</comment>
<comment type="domain">
    <text evidence="33">Some of the most genetically diverse regions of the viral genome are present in Env. They are called variable regions 1 through 5 (V1 through V5). Coreceptor usage of gp120 is determined mainly by the primary structure of the third variable region (V3) in the outer domain of gp120. The sequence of V3 determines which coreceptor, CCR5 and/or CXCR4 (corresponding to R5/macrophage, X4/T cell and R5X4/T cell and macrophage tropism), is used to trigger the fusion potential of the Env complex, and hence which cells the virus can infect. Binding to CCR5 involves a region adjacent in addition to V3.</text>
</comment>
<dbReference type="Pfam" id="PF00517">
    <property type="entry name" value="GP41"/>
    <property type="match status" value="1"/>
</dbReference>
<evidence type="ECO:0000256" key="19">
    <source>
        <dbReference type="ARBA" id="ARBA00022870"/>
    </source>
</evidence>
<dbReference type="FunFam" id="2.170.40.20:FF:000001">
    <property type="entry name" value="Envelope glycoprotein gp160"/>
    <property type="match status" value="1"/>
</dbReference>
<dbReference type="CDD" id="cd09909">
    <property type="entry name" value="HIV-1-like_HR1-HR2"/>
    <property type="match status" value="1"/>
</dbReference>
<keyword evidence="20 33" id="KW-0261">Viral envelope protein</keyword>
<keyword evidence="26 33" id="KW-0564">Palmitate</keyword>
<comment type="function">
    <text evidence="33">Envelope glycoprotein gp160: Oligomerizes in the host endoplasmic reticulum into predominantly trimers. In a second time, gp160 transits in the host Golgi, where glycosylation is completed. The precursor is then proteolytically cleaved in the trans-Golgi and thereby activated by cellular furin or furin-like proteases to produce gp120 and gp41.</text>
</comment>
<dbReference type="FunFam" id="1.10.287.210:FF:000001">
    <property type="entry name" value="Envelope glycoprotein gp160"/>
    <property type="match status" value="1"/>
</dbReference>
<dbReference type="GO" id="GO:0020002">
    <property type="term" value="C:host cell plasma membrane"/>
    <property type="evidence" value="ECO:0007669"/>
    <property type="project" value="UniProtKB-SubCell"/>
</dbReference>
<evidence type="ECO:0000256" key="25">
    <source>
        <dbReference type="ARBA" id="ARBA00023136"/>
    </source>
</evidence>
<comment type="domain">
    <text evidence="33">The CD4-binding region is targeted by the antibody b12.</text>
</comment>
<evidence type="ECO:0000256" key="30">
    <source>
        <dbReference type="ARBA" id="ARBA00023288"/>
    </source>
</evidence>
<accession>F5B035</accession>
<dbReference type="GO" id="GO:0019082">
    <property type="term" value="P:viral protein processing"/>
    <property type="evidence" value="ECO:0007669"/>
    <property type="project" value="UniProtKB-UniRule"/>
</dbReference>
<evidence type="ECO:0000256" key="1">
    <source>
        <dbReference type="ARBA" id="ARBA00004402"/>
    </source>
</evidence>
<comment type="subunit">
    <text evidence="33">The mature envelope protein (Env) consists of a homotrimer of non-covalently associated gp120-gp41 heterodimers. The resulting complex protrudes from the virus surface as a spike. There seems to be as few as 10 spikes on the average virion. Surface protein gp120 interacts with host CD4, CCR5 and CXCR4. Gp120 also interacts with the C-type lectins CD209/DC-SIGN and CLEC4M/DC-SIGNR (collectively referred to as DC-SIGN(R)). Gp120 and gp41 interact with GalCer. Gp120 interacts with host ITGA4/ITGB7 complex; on CD4+ T-cells, this interaction results in rapid activation of integrin ITGAL/LFA-1, which facilitates efficient cell-to-cell spreading of HIV-1. Gp120 interacts with cell-associated heparan sulfate; this interaction increases virus infectivity on permissive cells and may be involved in infection of CD4- cells.</text>
</comment>
<dbReference type="HAMAP" id="MF_04083">
    <property type="entry name" value="HIV_ENV"/>
    <property type="match status" value="1"/>
</dbReference>
<feature type="domain" description="Human immunodeficiency virus 1 envelope glycoprotein Gp120" evidence="35">
    <location>
        <begin position="138"/>
        <end position="495"/>
    </location>
</feature>
<evidence type="ECO:0000256" key="15">
    <source>
        <dbReference type="ARBA" id="ARBA00022703"/>
    </source>
</evidence>
<dbReference type="GO" id="GO:1903908">
    <property type="term" value="P:positive regulation of plasma membrane raft polarization"/>
    <property type="evidence" value="ECO:0007669"/>
    <property type="project" value="UniProtKB-UniRule"/>
</dbReference>
<dbReference type="GO" id="GO:0019031">
    <property type="term" value="C:viral envelope"/>
    <property type="evidence" value="ECO:0007669"/>
    <property type="project" value="UniProtKB-KW"/>
</dbReference>
<keyword evidence="16 33" id="KW-0732">Signal</keyword>
<evidence type="ECO:0000256" key="29">
    <source>
        <dbReference type="ARBA" id="ARBA00023280"/>
    </source>
</evidence>
<dbReference type="GO" id="GO:1903911">
    <property type="term" value="P:positive regulation of receptor clustering"/>
    <property type="evidence" value="ECO:0007669"/>
    <property type="project" value="UniProtKB-UniRule"/>
</dbReference>
<evidence type="ECO:0000256" key="13">
    <source>
        <dbReference type="ARBA" id="ARBA00022685"/>
    </source>
</evidence>
<evidence type="ECO:0000256" key="16">
    <source>
        <dbReference type="ARBA" id="ARBA00022729"/>
    </source>
</evidence>
<dbReference type="Gene3D" id="2.170.40.20">
    <property type="entry name" value="Human immunodeficiency virus 1, Gp160, envelope glycoprotein"/>
    <property type="match status" value="2"/>
</dbReference>
<dbReference type="InterPro" id="IPR000328">
    <property type="entry name" value="GP41-like"/>
</dbReference>
<evidence type="ECO:0000259" key="35">
    <source>
        <dbReference type="Pfam" id="PF00516"/>
    </source>
</evidence>
<comment type="caution">
    <text evidence="33 34">Lacks conserved residue(s) required for the propagation of feature annotation.</text>
</comment>
<dbReference type="Pfam" id="PF00516">
    <property type="entry name" value="GP120"/>
    <property type="match status" value="2"/>
</dbReference>
<sequence length="847" mass="96169">MKVMGILRNCQRWWTWGILGLWMLMICNVGGNLWVTVYYGVPVWREAKTTLFCASDAKAYEKEVHNVWATHACVPTDPSPQEIVLENVTENFNMWKNDMVEQMHEDIISLWDQSLKPCVKLTPLCVTLNCGNITNLNGTLREEMKNCSFNVTTELRDKRRNEYALFYRLDIVPLKKENNNTSEYRLINCNTSAVTQACPKVSFDPIPIHYCAPAGYAILKCNNETFNGIGPCNNVSTVQCTHGIKPVVSTQLLLNGSLAKEIVIRSENLTDNVKTIIVHLNESVGIMCTRPNNNTRKSIRIGPGQMFYATNDIIGDIRQAYCEIKADEWNKTLQQVGKRLREYFSNKTIKFEPHSGGDLEITTHSFNCRGEFFYCNTSKLFNSTYWPNSTSHSNSTPIILQCRIKQIINMWQGVGRAMYAPPIAGNITCKSNITGLILTRDGGKENNNTEIFRPGGGDMRDNWRSELYKYKVVEIKPLGVAPTKAKRRVVERGKRAVGMGAVLLGFLGAAGSTMGAASITLTVQARQLLSGIVQQQSNLLRAIEAQQHLLQLTVWGIKQLQTRVLAIERYLKDQQLLGIWGCSGKLICTTAVPWNLSWSNKSQEEIWDNMTWMQWDREISNYTGIIYGLLEESQNQQEKNEKDLLALDSWKNLWNWFDITKWLWYIKIFIMIVGGLIGLRIIFIVLSIVNRVRQGYSPLSFQTLIPNPRGPDRLGRIEEEGGEQDRDKSIRLVSGFLALAWDDLRSLCLFSYHRLRDFILVVARAVELLGRSSLKGIQRGWEALKYLGSLVQYWGLELKKSAISLLDTIAIIVAEGTDRVIEVGLRIGRAICNIPRRIRQGFEAALQ</sequence>
<dbReference type="Gene3D" id="1.20.5.490">
    <property type="entry name" value="Single helix bin"/>
    <property type="match status" value="1"/>
</dbReference>
<feature type="transmembrane region" description="Helical" evidence="34">
    <location>
        <begin position="13"/>
        <end position="41"/>
    </location>
</feature>
<keyword evidence="27 33" id="KW-1015">Disulfide bond</keyword>
<dbReference type="GO" id="GO:0005198">
    <property type="term" value="F:structural molecule activity"/>
    <property type="evidence" value="ECO:0007669"/>
    <property type="project" value="UniProtKB-UniRule"/>
</dbReference>
<reference evidence="37" key="1">
    <citation type="submission" date="2010-11" db="EMBL/GenBank/DDBJ databases">
        <authorList>
            <person name="Salazar-Gonzalez J."/>
            <person name="Salazar M."/>
            <person name="Learn G."/>
            <person name="Fouda G."/>
            <person name="Kang H."/>
            <person name="Mahlokozera T."/>
            <person name="Wilk A."/>
            <person name="Lovingood R."/>
            <person name="Stacey A."/>
            <person name="Kalilani L."/>
            <person name="Meshnick S."/>
            <person name="Borrow P."/>
            <person name="Montefiori D."/>
            <person name="Denny T."/>
            <person name="Letvin N."/>
            <person name="Shaw G."/>
            <person name="Hahn B."/>
            <person name="Permar S."/>
        </authorList>
    </citation>
    <scope>NUCLEOTIDE SEQUENCE</scope>
    <source>
        <strain evidence="37">3009_B3</strain>
    </source>
</reference>
<feature type="lipid moiety-binding region" description="S-palmitoyl cysteine; by host" evidence="33">
    <location>
        <position position="748"/>
    </location>
</feature>
<dbReference type="SUPFAM" id="SSF56502">
    <property type="entry name" value="gp120 core"/>
    <property type="match status" value="2"/>
</dbReference>
<comment type="PTM">
    <text evidence="33">Specific enzymatic cleavages in vivo yield mature proteins. Envelope glycoproteins are synthesized as a inactive precursor that is heavily N-glycosylated and processed likely by host cell furin in the Golgi to yield the mature SU and TM proteins. The cleavage site between SU and TM requires the minimal sequence [KR]-X-[KR]-R. About 2 of the 9 disulfide bonds of gp41 are reduced by P4HB/PDI, following binding to CD4 receptor.</text>
</comment>
<organism evidence="37">
    <name type="scientific">Human immunodeficiency virus type 1</name>
    <name type="common">HIV-1</name>
    <dbReference type="NCBI Taxonomy" id="11676"/>
    <lineage>
        <taxon>Viruses</taxon>
        <taxon>Riboviria</taxon>
        <taxon>Pararnavirae</taxon>
        <taxon>Artverviricota</taxon>
        <taxon>Revtraviricetes</taxon>
        <taxon>Ortervirales</taxon>
        <taxon>Retroviridae</taxon>
        <taxon>Orthoretrovirinae</taxon>
        <taxon>Lentivirus</taxon>
        <taxon>Lentivirus humimdef1</taxon>
    </lineage>
</organism>
<evidence type="ECO:0000256" key="3">
    <source>
        <dbReference type="ARBA" id="ARBA00004505"/>
    </source>
</evidence>
<comment type="domain">
    <text evidence="33">The membrane proximal external region (MPER) present in gp41 is a tryptophan-rich region recognized by the antibodies 2F5, Z13, and 4E10. MPER seems to play a role in fusion.</text>
</comment>
<feature type="region of interest" description="CD4-binding loop" evidence="33">
    <location>
        <begin position="354"/>
        <end position="364"/>
    </location>
</feature>
<feature type="disulfide bond" evidence="33">
    <location>
        <begin position="582"/>
        <end position="588"/>
    </location>
</feature>
<evidence type="ECO:0000256" key="18">
    <source>
        <dbReference type="ARBA" id="ARBA00022844"/>
    </source>
</evidence>
<evidence type="ECO:0000256" key="31">
    <source>
        <dbReference type="ARBA" id="ARBA00023296"/>
    </source>
</evidence>
<dbReference type="GO" id="GO:0019064">
    <property type="term" value="P:fusion of virus membrane with host plasma membrane"/>
    <property type="evidence" value="ECO:0007669"/>
    <property type="project" value="UniProtKB-UniRule"/>
</dbReference>
<evidence type="ECO:0000256" key="26">
    <source>
        <dbReference type="ARBA" id="ARBA00023139"/>
    </source>
</evidence>
<keyword evidence="11 33" id="KW-0945">Host-virus interaction</keyword>
<dbReference type="InterPro" id="IPR037527">
    <property type="entry name" value="Gp160"/>
</dbReference>
<comment type="subunit">
    <text evidence="32">The mature envelope protein (Env) consists of a homotrimer of non-covalently associated gp120-gp41 heterodimers. The resulting complex protrudes from the virus surface as a spike. There seems to be as few as 10 spikes on the average virion. Interacts with host CD4, CCR5 and CXCR4. Gp120 also interacts with the C-type lectins CD209/DC-SIGN and CLEC4M/DC-SIGNR (collectively referred to as DC-SIGN(R)). Gp120 and gp41 interact with GalCer. Gp120 interacts with host ITGA4/ITGB7 complex; on CD4+ T-cells, this interaction results in rapid activation of integrin ITGAL/LFA-1, which facilitates efficient cell-to-cell spreading of HIV-1. Gp120 interacts with cell-associated heparan sulfate; this interaction increases virus infectivity on permissive cells and may be involved in infection of CD4- cells.</text>
</comment>
<proteinExistence type="inferred from homology"/>
<keyword evidence="14 33" id="KW-0812">Transmembrane</keyword>
<feature type="region of interest" description="Immunosuppression" evidence="33">
    <location>
        <begin position="558"/>
        <end position="576"/>
    </location>
</feature>
<comment type="miscellaneous">
    <text evidence="33">Inhibitors targeting HIV-1 viral envelope proteins are used as antiretroviral drugs. Attachment of virions to the cell surface via non-specific interactions and CD4 binding can be blocked by inhibitors that include cyanovirin-N, cyclotriazadisulfonamide analogs, PRO 2000, TNX 355 and PRO 542. In addition, BMS 806 can block CD4-induced conformational changes. Env interactions with the coreceptor molecules can be targeted by CCR5 antagonists including SCH-D, maraviroc (UK 427857) and aplaviroc (GW 873140), and the CXCR4 antagonist AMD 070. Fusion of viral and cellular membranes can be inhibited by peptides such as enfuvirtide and tifuvirtide (T 1249). Resistance to inhibitors associated with mutations in Env are observed. Most of the time, single mutations confer only a modest reduction in drug susceptibility. Combination of several mutations is usually required to develop a high-level drug resistance.</text>
</comment>
<feature type="disulfide bond" evidence="33">
    <location>
        <begin position="211"/>
        <end position="240"/>
    </location>
</feature>
<dbReference type="GO" id="GO:0055036">
    <property type="term" value="C:virion membrane"/>
    <property type="evidence" value="ECO:0007669"/>
    <property type="project" value="UniProtKB-SubCell"/>
</dbReference>
<feature type="topological domain" description="Cytoplasmic" evidence="33">
    <location>
        <begin position="690"/>
        <end position="847"/>
    </location>
</feature>
<comment type="subcellular location">
    <subcellularLocation>
        <location evidence="3">Host cell membrane</location>
        <topology evidence="3">Peripheral membrane protein</topology>
    </subcellularLocation>
    <subcellularLocation>
        <location evidence="1">Host cell membrane</location>
        <topology evidence="1">Single-pass type I membrane protein</topology>
    </subcellularLocation>
    <subcellularLocation>
        <location evidence="2">Host endosome membrane</location>
        <topology evidence="2">Peripheral membrane protein</topology>
    </subcellularLocation>
    <subcellularLocation>
        <location evidence="5">Host endosome membrane</location>
        <topology evidence="5">Single-pass type I membrane protein</topology>
    </subcellularLocation>
    <subcellularLocation>
        <location evidence="6">Virion membrane</location>
        <topology evidence="6">Peripheral membrane protein</topology>
    </subcellularLocation>
    <subcellularLocation>
        <location evidence="4">Virion membrane</location>
        <topology evidence="4">Single-pass type I membrane protein</topology>
    </subcellularLocation>
</comment>
<feature type="region of interest" description="V5" evidence="33">
    <location>
        <begin position="445"/>
        <end position="455"/>
    </location>
</feature>
<evidence type="ECO:0000256" key="32">
    <source>
        <dbReference type="ARBA" id="ARBA00062028"/>
    </source>
</evidence>
<evidence type="ECO:0000256" key="27">
    <source>
        <dbReference type="ARBA" id="ARBA00023157"/>
    </source>
</evidence>
<dbReference type="EMBL" id="HQ595983">
    <property type="protein sequence ID" value="AEE40160.1"/>
    <property type="molecule type" value="Genomic_RNA"/>
</dbReference>
<dbReference type="FunFam" id="1.20.5.490:FF:000001">
    <property type="entry name" value="Envelope glycoprotein gp160"/>
    <property type="match status" value="1"/>
</dbReference>
<evidence type="ECO:0000256" key="24">
    <source>
        <dbReference type="ARBA" id="ARBA00023054"/>
    </source>
</evidence>
<evidence type="ECO:0000256" key="11">
    <source>
        <dbReference type="ARBA" id="ARBA00022581"/>
    </source>
</evidence>
<evidence type="ECO:0000256" key="34">
    <source>
        <dbReference type="RuleBase" id="RU363095"/>
    </source>
</evidence>
<keyword evidence="23 33" id="KW-1039">Host endosome</keyword>
<feature type="domain" description="Human immunodeficiency virus 1 envelope glycoprotein Gp120" evidence="35">
    <location>
        <begin position="33"/>
        <end position="136"/>
    </location>
</feature>
<feature type="domain" description="Retroviral envelope protein GP41-like" evidence="36">
    <location>
        <begin position="514"/>
        <end position="704"/>
    </location>
</feature>
<evidence type="ECO:0000256" key="7">
    <source>
        <dbReference type="ARBA" id="ARBA00022506"/>
    </source>
</evidence>
<evidence type="ECO:0000313" key="37">
    <source>
        <dbReference type="EMBL" id="AEE40160.1"/>
    </source>
</evidence>
<evidence type="ECO:0000259" key="36">
    <source>
        <dbReference type="Pfam" id="PF00517"/>
    </source>
</evidence>
<evidence type="ECO:0000256" key="10">
    <source>
        <dbReference type="ARBA" id="ARBA00022570"/>
    </source>
</evidence>
<feature type="region of interest" description="MPER; binding to GalCer" evidence="33">
    <location>
        <begin position="646"/>
        <end position="667"/>
    </location>
</feature>
<protein>
    <recommendedName>
        <fullName evidence="33">Envelope glycoprotein gp160</fullName>
    </recommendedName>
    <alternativeName>
        <fullName evidence="33">Env polyprotein</fullName>
    </alternativeName>
    <component>
        <recommendedName>
            <fullName evidence="33">Surface protein gp120</fullName>
            <shortName evidence="33">SU</shortName>
        </recommendedName>
        <alternativeName>
            <fullName evidence="33">Glycoprotein 120</fullName>
            <shortName evidence="33">gp120</shortName>
        </alternativeName>
    </component>
    <component>
        <recommendedName>
            <fullName evidence="33">Transmembrane protein gp41</fullName>
            <shortName evidence="33">TM</shortName>
        </recommendedName>
        <alternativeName>
            <fullName evidence="33">Glycoprotein 41</fullName>
            <shortName evidence="33">gp41</shortName>
        </alternativeName>
    </component>
</protein>
<comment type="subcellular location">
    <molecule>Surface protein gp120</molecule>
    <subcellularLocation>
        <location evidence="33">Virion membrane</location>
        <topology evidence="33">Peripheral membrane protein</topology>
    </subcellularLocation>
    <subcellularLocation>
        <location evidence="33">Host cell membrane</location>
        <topology evidence="33">Peripheral membrane protein</topology>
    </subcellularLocation>
    <subcellularLocation>
        <location evidence="33">Host endosome membrane</location>
        <topology evidence="33">Single-pass type I membrane protein</topology>
    </subcellularLocation>
    <text evidence="33">The surface protein is not anchored to the viral envelope, but associates with the extravirion surface through its binding to TM. It is probably concentrated at the site of budding and incorporated into the virions possibly by contacts between the cytoplasmic tail of Env and the N-terminus of Gag.</text>
</comment>
<gene>
    <name evidence="33 37" type="primary">env</name>
</gene>
<evidence type="ECO:0000256" key="33">
    <source>
        <dbReference type="HAMAP-Rule" id="MF_04083"/>
    </source>
</evidence>
<dbReference type="GO" id="GO:0052031">
    <property type="term" value="P:symbiont-mediated perturbation of host defense response"/>
    <property type="evidence" value="ECO:0007669"/>
    <property type="project" value="UniProtKB-UniRule"/>
</dbReference>
<feature type="transmembrane region" description="Helical" evidence="34">
    <location>
        <begin position="662"/>
        <end position="689"/>
    </location>
</feature>
<comment type="subcellular location">
    <molecule>Transmembrane protein gp41</molecule>
    <subcellularLocation>
        <location evidence="33">Virion membrane</location>
        <topology evidence="33">Single-pass type I membrane protein</topology>
    </subcellularLocation>
    <subcellularLocation>
        <location evidence="33">Host cell membrane</location>
        <topology evidence="33">Single-pass type I membrane protein</topology>
    </subcellularLocation>
    <subcellularLocation>
        <location evidence="33">Host endosome membrane</location>
        <topology evidence="33">Single-pass type I membrane protein</topology>
    </subcellularLocation>
    <text evidence="33">It is probably concentrated at the site of budding and incorporated into the virions possibly by contacts between the cytoplasmic tail of Env and the N-terminus of Gag.</text>
</comment>
<feature type="site" description="Cleavage; by host furin" evidence="33">
    <location>
        <begin position="495"/>
        <end position="496"/>
    </location>
</feature>
<evidence type="ECO:0000256" key="14">
    <source>
        <dbReference type="ARBA" id="ARBA00022692"/>
    </source>
</evidence>
<keyword evidence="13 33" id="KW-0165">Cleavage on pair of basic residues</keyword>
<dbReference type="GO" id="GO:0044175">
    <property type="term" value="C:host cell endosome membrane"/>
    <property type="evidence" value="ECO:0007669"/>
    <property type="project" value="UniProtKB-SubCell"/>
</dbReference>
<feature type="disulfide bond" evidence="33">
    <location>
        <begin position="221"/>
        <end position="232"/>
    </location>
</feature>
<keyword evidence="19 33" id="KW-1043">Host membrane</keyword>
<keyword evidence="25 33" id="KW-0472">Membrane</keyword>
<evidence type="ECO:0000256" key="20">
    <source>
        <dbReference type="ARBA" id="ARBA00022879"/>
    </source>
</evidence>
<keyword evidence="31 33" id="KW-1160">Virus entry into host cell</keyword>